<reference evidence="8" key="1">
    <citation type="submission" date="2023-03" db="EMBL/GenBank/DDBJ databases">
        <title>Massive genome expansion in bonnet fungi (Mycena s.s.) driven by repeated elements and novel gene families across ecological guilds.</title>
        <authorList>
            <consortium name="Lawrence Berkeley National Laboratory"/>
            <person name="Harder C.B."/>
            <person name="Miyauchi S."/>
            <person name="Viragh M."/>
            <person name="Kuo A."/>
            <person name="Thoen E."/>
            <person name="Andreopoulos B."/>
            <person name="Lu D."/>
            <person name="Skrede I."/>
            <person name="Drula E."/>
            <person name="Henrissat B."/>
            <person name="Morin E."/>
            <person name="Kohler A."/>
            <person name="Barry K."/>
            <person name="LaButti K."/>
            <person name="Morin E."/>
            <person name="Salamov A."/>
            <person name="Lipzen A."/>
            <person name="Mereny Z."/>
            <person name="Hegedus B."/>
            <person name="Baldrian P."/>
            <person name="Stursova M."/>
            <person name="Weitz H."/>
            <person name="Taylor A."/>
            <person name="Grigoriev I.V."/>
            <person name="Nagy L.G."/>
            <person name="Martin F."/>
            <person name="Kauserud H."/>
        </authorList>
    </citation>
    <scope>NUCLEOTIDE SEQUENCE</scope>
    <source>
        <strain evidence="8">CBHHK182m</strain>
    </source>
</reference>
<dbReference type="AlphaFoldDB" id="A0AAD7NVX4"/>
<feature type="domain" description="Rhodopsin" evidence="7">
    <location>
        <begin position="42"/>
        <end position="272"/>
    </location>
</feature>
<organism evidence="8 9">
    <name type="scientific">Mycena metata</name>
    <dbReference type="NCBI Taxonomy" id="1033252"/>
    <lineage>
        <taxon>Eukaryota</taxon>
        <taxon>Fungi</taxon>
        <taxon>Dikarya</taxon>
        <taxon>Basidiomycota</taxon>
        <taxon>Agaricomycotina</taxon>
        <taxon>Agaricomycetes</taxon>
        <taxon>Agaricomycetidae</taxon>
        <taxon>Agaricales</taxon>
        <taxon>Marasmiineae</taxon>
        <taxon>Mycenaceae</taxon>
        <taxon>Mycena</taxon>
    </lineage>
</organism>
<dbReference type="InterPro" id="IPR052337">
    <property type="entry name" value="SAT4-like"/>
</dbReference>
<protein>
    <recommendedName>
        <fullName evidence="7">Rhodopsin domain-containing protein</fullName>
    </recommendedName>
</protein>
<dbReference type="Pfam" id="PF20684">
    <property type="entry name" value="Fung_rhodopsin"/>
    <property type="match status" value="1"/>
</dbReference>
<dbReference type="PANTHER" id="PTHR33048">
    <property type="entry name" value="PTH11-LIKE INTEGRAL MEMBRANE PROTEIN (AFU_ORTHOLOGUE AFUA_5G11245)"/>
    <property type="match status" value="1"/>
</dbReference>
<evidence type="ECO:0000313" key="8">
    <source>
        <dbReference type="EMBL" id="KAJ7777300.1"/>
    </source>
</evidence>
<feature type="transmembrane region" description="Helical" evidence="6">
    <location>
        <begin position="223"/>
        <end position="246"/>
    </location>
</feature>
<dbReference type="PANTHER" id="PTHR33048:SF47">
    <property type="entry name" value="INTEGRAL MEMBRANE PROTEIN-RELATED"/>
    <property type="match status" value="1"/>
</dbReference>
<evidence type="ECO:0000259" key="7">
    <source>
        <dbReference type="Pfam" id="PF20684"/>
    </source>
</evidence>
<dbReference type="EMBL" id="JARKIB010000008">
    <property type="protein sequence ID" value="KAJ7777300.1"/>
    <property type="molecule type" value="Genomic_DNA"/>
</dbReference>
<evidence type="ECO:0000256" key="4">
    <source>
        <dbReference type="ARBA" id="ARBA00023136"/>
    </source>
</evidence>
<evidence type="ECO:0000256" key="6">
    <source>
        <dbReference type="SAM" id="Phobius"/>
    </source>
</evidence>
<dbReference type="GO" id="GO:0016020">
    <property type="term" value="C:membrane"/>
    <property type="evidence" value="ECO:0007669"/>
    <property type="project" value="UniProtKB-SubCell"/>
</dbReference>
<keyword evidence="3 6" id="KW-1133">Transmembrane helix</keyword>
<keyword evidence="2 6" id="KW-0812">Transmembrane</keyword>
<feature type="transmembrane region" description="Helical" evidence="6">
    <location>
        <begin position="144"/>
        <end position="165"/>
    </location>
</feature>
<accession>A0AAD7NVX4</accession>
<name>A0AAD7NVX4_9AGAR</name>
<evidence type="ECO:0000256" key="1">
    <source>
        <dbReference type="ARBA" id="ARBA00004141"/>
    </source>
</evidence>
<keyword evidence="9" id="KW-1185">Reference proteome</keyword>
<comment type="subcellular location">
    <subcellularLocation>
        <location evidence="1">Membrane</location>
        <topology evidence="1">Multi-pass membrane protein</topology>
    </subcellularLocation>
</comment>
<comment type="caution">
    <text evidence="8">The sequence shown here is derived from an EMBL/GenBank/DDBJ whole genome shotgun (WGS) entry which is preliminary data.</text>
</comment>
<dbReference type="Proteomes" id="UP001215598">
    <property type="component" value="Unassembled WGS sequence"/>
</dbReference>
<evidence type="ECO:0000256" key="5">
    <source>
        <dbReference type="ARBA" id="ARBA00038359"/>
    </source>
</evidence>
<dbReference type="InterPro" id="IPR049326">
    <property type="entry name" value="Rhodopsin_dom_fungi"/>
</dbReference>
<proteinExistence type="inferred from homology"/>
<keyword evidence="4 6" id="KW-0472">Membrane</keyword>
<feature type="transmembrane region" description="Helical" evidence="6">
    <location>
        <begin position="56"/>
        <end position="75"/>
    </location>
</feature>
<comment type="similarity">
    <text evidence="5">Belongs to the SAT4 family.</text>
</comment>
<feature type="transmembrane region" description="Helical" evidence="6">
    <location>
        <begin position="108"/>
        <end position="132"/>
    </location>
</feature>
<gene>
    <name evidence="8" type="ORF">B0H16DRAFT_1712320</name>
</gene>
<evidence type="ECO:0000313" key="9">
    <source>
        <dbReference type="Proteomes" id="UP001215598"/>
    </source>
</evidence>
<evidence type="ECO:0000256" key="3">
    <source>
        <dbReference type="ARBA" id="ARBA00022989"/>
    </source>
</evidence>
<evidence type="ECO:0000256" key="2">
    <source>
        <dbReference type="ARBA" id="ARBA00022692"/>
    </source>
</evidence>
<sequence length="305" mass="33607">MSVPIDIFSLVLAAFVFTVPHNHPTVTSVICSSVAILTTIRRLLIRRSRLWADDGCAIFSTCILVLQVASVFLHADMACKYIIAHLFNFGIAPNLHYPASMNRSTRIAAYYLIAITFYSIIWSVRLSILFSIIRVDPNGTRRRFLLGVALVFGGTCLILIGQLFWVCERTENPWKDSATPQCPLSRQVVILQLVSDVVSDTILIVAPLQLLVYLEDNVLRRRLCIIFSMCTITTIVSLVHAVLILTGGGPDVLVAAVVEDSISLIVCNLPIVVTASMHVCSDETQTSPTSSVMQFATNVRAENIL</sequence>